<keyword evidence="5" id="KW-1185">Reference proteome</keyword>
<dbReference type="InterPro" id="IPR049492">
    <property type="entry name" value="BD-FAE-like_dom"/>
</dbReference>
<evidence type="ECO:0000256" key="1">
    <source>
        <dbReference type="ARBA" id="ARBA00022801"/>
    </source>
</evidence>
<dbReference type="PANTHER" id="PTHR48081">
    <property type="entry name" value="AB HYDROLASE SUPERFAMILY PROTEIN C4A8.06C"/>
    <property type="match status" value="1"/>
</dbReference>
<dbReference type="GO" id="GO:0016787">
    <property type="term" value="F:hydrolase activity"/>
    <property type="evidence" value="ECO:0007669"/>
    <property type="project" value="UniProtKB-KW"/>
</dbReference>
<reference evidence="4 5" key="1">
    <citation type="submission" date="2018-07" db="EMBL/GenBank/DDBJ databases">
        <title>Erythrobacter nanhaiensis sp. nov., a novel member of the genus Erythrobacter isolated from the South China Sea.</title>
        <authorList>
            <person name="Chen X."/>
            <person name="Liu J."/>
        </authorList>
    </citation>
    <scope>NUCLEOTIDE SEQUENCE [LARGE SCALE GENOMIC DNA]</scope>
    <source>
        <strain evidence="4 5">S-5</strain>
    </source>
</reference>
<organism evidence="4 5">
    <name type="scientific">Alteriqipengyuania lutimaris</name>
    <dbReference type="NCBI Taxonomy" id="1538146"/>
    <lineage>
        <taxon>Bacteria</taxon>
        <taxon>Pseudomonadati</taxon>
        <taxon>Pseudomonadota</taxon>
        <taxon>Alphaproteobacteria</taxon>
        <taxon>Sphingomonadales</taxon>
        <taxon>Erythrobacteraceae</taxon>
        <taxon>Alteriqipengyuania</taxon>
    </lineage>
</organism>
<evidence type="ECO:0000259" key="3">
    <source>
        <dbReference type="Pfam" id="PF20434"/>
    </source>
</evidence>
<dbReference type="InterPro" id="IPR050300">
    <property type="entry name" value="GDXG_lipolytic_enzyme"/>
</dbReference>
<dbReference type="InterPro" id="IPR029058">
    <property type="entry name" value="AB_hydrolase_fold"/>
</dbReference>
<dbReference type="SUPFAM" id="SSF53474">
    <property type="entry name" value="alpha/beta-Hydrolases"/>
    <property type="match status" value="1"/>
</dbReference>
<dbReference type="PANTHER" id="PTHR48081:SF9">
    <property type="entry name" value="CARBOXYLESTERASE"/>
    <property type="match status" value="1"/>
</dbReference>
<accession>A0A395LQ44</accession>
<evidence type="ECO:0000313" key="4">
    <source>
        <dbReference type="EMBL" id="RDS76830.1"/>
    </source>
</evidence>
<sequence>MLFVLALTILAYNLYHWIWPDLRHDLLDKADLAFTFDAPVEERGPLAYGRHEDRKLFIYRSEDAPEDALQPVLVFFHGGGWSDGDPASYGFIGRNFAPRGFVVVNVGYRLLPEGKYPAMLADSAAALRWTTQNIAKYGGDPERIYLMGHSAGAYNAVMLGLDRRWTRRLGLPDDTIDGVIGLAGPYDFLPLDSENTEEAFGEARPLAATQPVRFARADAPPMLLATGFYDESVERENSEVLFNALAAKGARARHVVFNDMGHAGILMTLARPFDNDARVKDEVTGFLRERVREGARERIETRRRLREARATGEPAPGADEPQADVTDNEDEASGDIQPSGG</sequence>
<comment type="caution">
    <text evidence="4">The sequence shown here is derived from an EMBL/GenBank/DDBJ whole genome shotgun (WGS) entry which is preliminary data.</text>
</comment>
<dbReference type="EMBL" id="QRBB01000001">
    <property type="protein sequence ID" value="RDS76830.1"/>
    <property type="molecule type" value="Genomic_DNA"/>
</dbReference>
<dbReference type="OrthoDB" id="9771666at2"/>
<keyword evidence="1 4" id="KW-0378">Hydrolase</keyword>
<feature type="region of interest" description="Disordered" evidence="2">
    <location>
        <begin position="298"/>
        <end position="341"/>
    </location>
</feature>
<proteinExistence type="predicted"/>
<name>A0A395LQ44_9SPHN</name>
<dbReference type="AlphaFoldDB" id="A0A395LQ44"/>
<protein>
    <submittedName>
        <fullName evidence="4">Alpha/beta hydrolase</fullName>
    </submittedName>
</protein>
<feature type="compositionally biased region" description="Basic and acidic residues" evidence="2">
    <location>
        <begin position="298"/>
        <end position="310"/>
    </location>
</feature>
<dbReference type="Gene3D" id="3.40.50.1820">
    <property type="entry name" value="alpha/beta hydrolase"/>
    <property type="match status" value="1"/>
</dbReference>
<evidence type="ECO:0000313" key="5">
    <source>
        <dbReference type="Proteomes" id="UP000254101"/>
    </source>
</evidence>
<feature type="domain" description="BD-FAE-like" evidence="3">
    <location>
        <begin position="67"/>
        <end position="245"/>
    </location>
</feature>
<gene>
    <name evidence="4" type="ORF">DL238_03875</name>
</gene>
<dbReference type="Proteomes" id="UP000254101">
    <property type="component" value="Unassembled WGS sequence"/>
</dbReference>
<dbReference type="Pfam" id="PF20434">
    <property type="entry name" value="BD-FAE"/>
    <property type="match status" value="1"/>
</dbReference>
<evidence type="ECO:0000256" key="2">
    <source>
        <dbReference type="SAM" id="MobiDB-lite"/>
    </source>
</evidence>